<feature type="transmembrane region" description="Helical" evidence="2">
    <location>
        <begin position="29"/>
        <end position="51"/>
    </location>
</feature>
<evidence type="ECO:0000256" key="1">
    <source>
        <dbReference type="SAM" id="MobiDB-lite"/>
    </source>
</evidence>
<reference evidence="3" key="1">
    <citation type="submission" date="2022-05" db="EMBL/GenBank/DDBJ databases">
        <title>Jatrophihabitans sp. SB3-54 whole genome sequence.</title>
        <authorList>
            <person name="Suh M.K."/>
            <person name="Eom M.K."/>
            <person name="Kim J.S."/>
            <person name="Kim H.S."/>
            <person name="Do H.E."/>
            <person name="Shin Y.K."/>
            <person name="Lee J.-S."/>
        </authorList>
    </citation>
    <scope>NUCLEOTIDE SEQUENCE</scope>
    <source>
        <strain evidence="3">SB3-54</strain>
    </source>
</reference>
<organism evidence="3 4">
    <name type="scientific">Jatrophihabitans cynanchi</name>
    <dbReference type="NCBI Taxonomy" id="2944128"/>
    <lineage>
        <taxon>Bacteria</taxon>
        <taxon>Bacillati</taxon>
        <taxon>Actinomycetota</taxon>
        <taxon>Actinomycetes</taxon>
        <taxon>Jatrophihabitantales</taxon>
        <taxon>Jatrophihabitantaceae</taxon>
        <taxon>Jatrophihabitans</taxon>
    </lineage>
</organism>
<keyword evidence="2" id="KW-1133">Transmembrane helix</keyword>
<proteinExistence type="predicted"/>
<dbReference type="InterPro" id="IPR025495">
    <property type="entry name" value="DUF4386"/>
</dbReference>
<feature type="transmembrane region" description="Helical" evidence="2">
    <location>
        <begin position="71"/>
        <end position="95"/>
    </location>
</feature>
<sequence length="270" mass="28248">MSISLPEVPQPVNEAEKAPASVARPGRRIALITGVLFLITFVTSIPALLLYQPVLNHVGFIVGDGGDTRVLWGAFLELLLIVANIGTAVVIFPILKRQHEGLALGYVTARVIECVFIGVGVLSLLAIVTLRQDLAGTGANRDTLTTVGRSLVAVKDWTFLLGPGFVVGIGNGLILGYLMYRSGLVPRRMAMLGLIGGPLIVASGTAVLFGGIAFGGAAQFVATIPEFAWELSLGIYLTVKGFTPSALTDRTPPSGNAATTVRPTAATTTR</sequence>
<name>A0ABY7JYS6_9ACTN</name>
<evidence type="ECO:0000313" key="3">
    <source>
        <dbReference type="EMBL" id="WAX57140.1"/>
    </source>
</evidence>
<dbReference type="RefSeq" id="WP_269443677.1">
    <property type="nucleotide sequence ID" value="NZ_CP097463.1"/>
</dbReference>
<accession>A0ABY7JYS6</accession>
<feature type="compositionally biased region" description="Low complexity" evidence="1">
    <location>
        <begin position="257"/>
        <end position="270"/>
    </location>
</feature>
<dbReference type="EMBL" id="CP097463">
    <property type="protein sequence ID" value="WAX57140.1"/>
    <property type="molecule type" value="Genomic_DNA"/>
</dbReference>
<evidence type="ECO:0000313" key="4">
    <source>
        <dbReference type="Proteomes" id="UP001164693"/>
    </source>
</evidence>
<protein>
    <submittedName>
        <fullName evidence="3">DUF4386 domain-containing protein</fullName>
    </submittedName>
</protein>
<evidence type="ECO:0000256" key="2">
    <source>
        <dbReference type="SAM" id="Phobius"/>
    </source>
</evidence>
<gene>
    <name evidence="3" type="ORF">M6B22_21885</name>
</gene>
<dbReference type="Proteomes" id="UP001164693">
    <property type="component" value="Chromosome"/>
</dbReference>
<feature type="transmembrane region" description="Helical" evidence="2">
    <location>
        <begin position="192"/>
        <end position="214"/>
    </location>
</feature>
<feature type="transmembrane region" description="Helical" evidence="2">
    <location>
        <begin position="107"/>
        <end position="128"/>
    </location>
</feature>
<keyword evidence="2" id="KW-0812">Transmembrane</keyword>
<dbReference type="Pfam" id="PF14329">
    <property type="entry name" value="DUF4386"/>
    <property type="match status" value="1"/>
</dbReference>
<feature type="transmembrane region" description="Helical" evidence="2">
    <location>
        <begin position="157"/>
        <end position="180"/>
    </location>
</feature>
<feature type="region of interest" description="Disordered" evidence="1">
    <location>
        <begin position="248"/>
        <end position="270"/>
    </location>
</feature>
<keyword evidence="4" id="KW-1185">Reference proteome</keyword>
<keyword evidence="2" id="KW-0472">Membrane</keyword>